<dbReference type="SUPFAM" id="SSF141868">
    <property type="entry name" value="EAL domain-like"/>
    <property type="match status" value="1"/>
</dbReference>
<reference evidence="2 3" key="1">
    <citation type="submission" date="2021-03" db="EMBL/GenBank/DDBJ databases">
        <title>Genome sequencing of Marinobacter sp. LPB0319.</title>
        <authorList>
            <person name="Kim J."/>
        </authorList>
    </citation>
    <scope>NUCLEOTIDE SEQUENCE [LARGE SCALE GENOMIC DNA]</scope>
    <source>
        <strain evidence="2 3">LPB0319</strain>
    </source>
</reference>
<keyword evidence="3" id="KW-1185">Reference proteome</keyword>
<dbReference type="EMBL" id="CP071247">
    <property type="protein sequence ID" value="QSP95558.1"/>
    <property type="molecule type" value="Genomic_DNA"/>
</dbReference>
<dbReference type="PROSITE" id="PS50883">
    <property type="entry name" value="EAL"/>
    <property type="match status" value="1"/>
</dbReference>
<dbReference type="Pfam" id="PF00563">
    <property type="entry name" value="EAL"/>
    <property type="match status" value="1"/>
</dbReference>
<feature type="domain" description="EAL" evidence="1">
    <location>
        <begin position="13"/>
        <end position="262"/>
    </location>
</feature>
<gene>
    <name evidence="2" type="ORF">LPB19_03835</name>
</gene>
<dbReference type="PANTHER" id="PTHR33121">
    <property type="entry name" value="CYCLIC DI-GMP PHOSPHODIESTERASE PDEF"/>
    <property type="match status" value="1"/>
</dbReference>
<dbReference type="PANTHER" id="PTHR33121:SF76">
    <property type="entry name" value="SIGNALING PROTEIN"/>
    <property type="match status" value="1"/>
</dbReference>
<dbReference type="InterPro" id="IPR050706">
    <property type="entry name" value="Cyclic-di-GMP_PDE-like"/>
</dbReference>
<dbReference type="RefSeq" id="WP_206644796.1">
    <property type="nucleotide sequence ID" value="NZ_CP071247.1"/>
</dbReference>
<dbReference type="SMART" id="SM00052">
    <property type="entry name" value="EAL"/>
    <property type="match status" value="1"/>
</dbReference>
<dbReference type="CDD" id="cd01948">
    <property type="entry name" value="EAL"/>
    <property type="match status" value="1"/>
</dbReference>
<proteinExistence type="predicted"/>
<dbReference type="Gene3D" id="3.30.450.20">
    <property type="entry name" value="PAS domain"/>
    <property type="match status" value="1"/>
</dbReference>
<dbReference type="InterPro" id="IPR035919">
    <property type="entry name" value="EAL_sf"/>
</dbReference>
<evidence type="ECO:0000313" key="3">
    <source>
        <dbReference type="Proteomes" id="UP000663555"/>
    </source>
</evidence>
<dbReference type="InterPro" id="IPR001633">
    <property type="entry name" value="EAL_dom"/>
</dbReference>
<dbReference type="SUPFAM" id="SSF103190">
    <property type="entry name" value="Sensory domain-like"/>
    <property type="match status" value="1"/>
</dbReference>
<name>A0ABX7MTS0_9GAMM</name>
<sequence>MSNLARLGTHRHAFCQHGHSQRLIHSHQFKSVYQPILSPTHQKLVGYEALVRVSRDHQTVSPVALFERAAQLNQTPELDRHLLDLHLDNFSVHSHPAWLFLNINPGTCEHPEDALQRLAERCTLRGIQPEQVVLELIETASGDHQALMTFIHNAKMLGFNIAIDDFGVGDSNFERLWRINPMIVKLDRSLLVNAEHNCRARLLLESLIRMIRESGSLVLLEGVESDDQARIAIETEVDLLQGYCFARPSALSNLLAGQAEAELEVVIHRSRKVSLEDVQSRENYLRQLQLVIRKACRRLVQGESLPCVSDNLLALDGIQRCFLLDHRGVQQGSLARARDDVGYHQFNPLYQSAGACWKHREYFQNAQAFPERINCSRPYVALPDAKRTVTLSTAIDNPQGHRVMCVDIHPDELFAGQMTFPATL</sequence>
<dbReference type="Proteomes" id="UP000663555">
    <property type="component" value="Chromosome"/>
</dbReference>
<dbReference type="Gene3D" id="3.20.20.450">
    <property type="entry name" value="EAL domain"/>
    <property type="match status" value="1"/>
</dbReference>
<accession>A0ABX7MTS0</accession>
<evidence type="ECO:0000259" key="1">
    <source>
        <dbReference type="PROSITE" id="PS50883"/>
    </source>
</evidence>
<organism evidence="2 3">
    <name type="scientific">Marinobacter salinisoli</name>
    <dbReference type="NCBI Taxonomy" id="2769486"/>
    <lineage>
        <taxon>Bacteria</taxon>
        <taxon>Pseudomonadati</taxon>
        <taxon>Pseudomonadota</taxon>
        <taxon>Gammaproteobacteria</taxon>
        <taxon>Pseudomonadales</taxon>
        <taxon>Marinobacteraceae</taxon>
        <taxon>Marinobacter</taxon>
    </lineage>
</organism>
<dbReference type="InterPro" id="IPR029151">
    <property type="entry name" value="Sensor-like_sf"/>
</dbReference>
<evidence type="ECO:0000313" key="2">
    <source>
        <dbReference type="EMBL" id="QSP95558.1"/>
    </source>
</evidence>
<protein>
    <submittedName>
        <fullName evidence="2">EAL domain-containing protein</fullName>
    </submittedName>
</protein>